<evidence type="ECO:0000256" key="2">
    <source>
        <dbReference type="ARBA" id="ARBA00009773"/>
    </source>
</evidence>
<dbReference type="Proteomes" id="UP000176294">
    <property type="component" value="Unassembled WGS sequence"/>
</dbReference>
<dbReference type="RefSeq" id="WP_070726718.1">
    <property type="nucleotide sequence ID" value="NZ_MDZB01000094.1"/>
</dbReference>
<comment type="subcellular location">
    <subcellularLocation>
        <location evidence="1">Membrane</location>
        <topology evidence="1">Multi-pass membrane protein</topology>
    </subcellularLocation>
</comment>
<keyword evidence="5 6" id="KW-0472">Membrane</keyword>
<dbReference type="OrthoDB" id="9773730at2"/>
<evidence type="ECO:0000256" key="1">
    <source>
        <dbReference type="ARBA" id="ARBA00004141"/>
    </source>
</evidence>
<reference evidence="7 8" key="1">
    <citation type="submission" date="2016-08" db="EMBL/GenBank/DDBJ databases">
        <title>Hymenobacter coccineus sp. nov., Hymenobacter lapidarius sp. nov. and Hymenobacter glacialis sp. nov., isolated from Antarctic soil.</title>
        <authorList>
            <person name="Sedlacek I."/>
            <person name="Kralova S."/>
            <person name="Kyrova K."/>
            <person name="Maslanova I."/>
            <person name="Stankova E."/>
            <person name="Vrbovska V."/>
            <person name="Nemec M."/>
            <person name="Bartak M."/>
            <person name="Svec P."/>
            <person name="Busse H.-J."/>
            <person name="Pantucek R."/>
        </authorList>
    </citation>
    <scope>NUCLEOTIDE SEQUENCE [LARGE SCALE GENOMIC DNA]</scope>
    <source>
        <strain evidence="7 8">CCM 8643</strain>
    </source>
</reference>
<protein>
    <submittedName>
        <fullName evidence="7">AI-2E family transporter</fullName>
    </submittedName>
</protein>
<keyword evidence="4 6" id="KW-1133">Transmembrane helix</keyword>
<dbReference type="AlphaFoldDB" id="A0A1G1T796"/>
<feature type="transmembrane region" description="Helical" evidence="6">
    <location>
        <begin position="148"/>
        <end position="167"/>
    </location>
</feature>
<dbReference type="InterPro" id="IPR002549">
    <property type="entry name" value="AI-2E-like"/>
</dbReference>
<name>A0A1G1T796_9BACT</name>
<dbReference type="STRING" id="1908237.BEN47_12240"/>
<evidence type="ECO:0000256" key="4">
    <source>
        <dbReference type="ARBA" id="ARBA00022989"/>
    </source>
</evidence>
<feature type="transmembrane region" description="Helical" evidence="6">
    <location>
        <begin position="229"/>
        <end position="250"/>
    </location>
</feature>
<comment type="caution">
    <text evidence="7">The sequence shown here is derived from an EMBL/GenBank/DDBJ whole genome shotgun (WGS) entry which is preliminary data.</text>
</comment>
<dbReference type="GO" id="GO:0016020">
    <property type="term" value="C:membrane"/>
    <property type="evidence" value="ECO:0007669"/>
    <property type="project" value="UniProtKB-SubCell"/>
</dbReference>
<dbReference type="PANTHER" id="PTHR21716:SF4">
    <property type="entry name" value="TRANSMEMBRANE PROTEIN 245"/>
    <property type="match status" value="1"/>
</dbReference>
<accession>A0A1G1T796</accession>
<feature type="transmembrane region" description="Helical" evidence="6">
    <location>
        <begin position="16"/>
        <end position="49"/>
    </location>
</feature>
<gene>
    <name evidence="7" type="ORF">BEN47_12240</name>
</gene>
<evidence type="ECO:0000256" key="5">
    <source>
        <dbReference type="ARBA" id="ARBA00023136"/>
    </source>
</evidence>
<feature type="transmembrane region" description="Helical" evidence="6">
    <location>
        <begin position="70"/>
        <end position="92"/>
    </location>
</feature>
<sequence length="354" mass="38488">MTSPPPNIYTPYQRHLLLIVALLALGGLVVVGLASYVSAFLGAGILYVALRPWFTALVHRRGWNRQLVTVGLLVFTVVVLLVPFYALSAMLFERLRSIGQYTEQVVAVVRRLERLTGYTFSSEQNVRTLLGQAAGAVSRWLPTLAGSVLHLAVVVGLLLFSLYFLFVQEEAFLRNLRRYLPFRPDTLDQLQDALQNNVQANVLGQVLISAVQGLLTGLLLWTFGVPDPVFWGAIGFFVAFIPVLGTPLVWGPAALYQFAQGATGQGVGILLVGFVVVMNVDNLLRIVLAKRMGHIHPLVTLAGVTLGVGLFGIMGLVIGPLLLSYLGVLLEVFAEENRRTRATETTEAPASLAA</sequence>
<feature type="transmembrane region" description="Helical" evidence="6">
    <location>
        <begin position="202"/>
        <end position="223"/>
    </location>
</feature>
<dbReference type="EMBL" id="MDZB01000094">
    <property type="protein sequence ID" value="OGX86750.1"/>
    <property type="molecule type" value="Genomic_DNA"/>
</dbReference>
<feature type="transmembrane region" description="Helical" evidence="6">
    <location>
        <begin position="300"/>
        <end position="333"/>
    </location>
</feature>
<organism evidence="7 8">
    <name type="scientific">Hymenobacter lapidarius</name>
    <dbReference type="NCBI Taxonomy" id="1908237"/>
    <lineage>
        <taxon>Bacteria</taxon>
        <taxon>Pseudomonadati</taxon>
        <taxon>Bacteroidota</taxon>
        <taxon>Cytophagia</taxon>
        <taxon>Cytophagales</taxon>
        <taxon>Hymenobacteraceae</taxon>
        <taxon>Hymenobacter</taxon>
    </lineage>
</organism>
<dbReference type="Pfam" id="PF01594">
    <property type="entry name" value="AI-2E_transport"/>
    <property type="match status" value="1"/>
</dbReference>
<dbReference type="PANTHER" id="PTHR21716">
    <property type="entry name" value="TRANSMEMBRANE PROTEIN"/>
    <property type="match status" value="1"/>
</dbReference>
<evidence type="ECO:0000256" key="3">
    <source>
        <dbReference type="ARBA" id="ARBA00022692"/>
    </source>
</evidence>
<evidence type="ECO:0000256" key="6">
    <source>
        <dbReference type="SAM" id="Phobius"/>
    </source>
</evidence>
<evidence type="ECO:0000313" key="8">
    <source>
        <dbReference type="Proteomes" id="UP000176294"/>
    </source>
</evidence>
<keyword evidence="8" id="KW-1185">Reference proteome</keyword>
<evidence type="ECO:0000313" key="7">
    <source>
        <dbReference type="EMBL" id="OGX86750.1"/>
    </source>
</evidence>
<comment type="similarity">
    <text evidence="2">Belongs to the autoinducer-2 exporter (AI-2E) (TC 2.A.86) family.</text>
</comment>
<proteinExistence type="inferred from homology"/>
<feature type="transmembrane region" description="Helical" evidence="6">
    <location>
        <begin position="262"/>
        <end position="280"/>
    </location>
</feature>
<keyword evidence="3 6" id="KW-0812">Transmembrane</keyword>